<dbReference type="InterPro" id="IPR046780">
    <property type="entry name" value="aBig_2"/>
</dbReference>
<evidence type="ECO:0000256" key="2">
    <source>
        <dbReference type="ARBA" id="ARBA00009865"/>
    </source>
</evidence>
<dbReference type="InterPro" id="IPR050727">
    <property type="entry name" value="GH43_arabinanases"/>
</dbReference>
<dbReference type="SUPFAM" id="SSF49899">
    <property type="entry name" value="Concanavalin A-like lectins/glucanases"/>
    <property type="match status" value="1"/>
</dbReference>
<evidence type="ECO:0000313" key="7">
    <source>
        <dbReference type="EMBL" id="ARU52218.1"/>
    </source>
</evidence>
<keyword evidence="5" id="KW-0732">Signal</keyword>
<dbReference type="SUPFAM" id="SSF75005">
    <property type="entry name" value="Arabinanase/levansucrase/invertase"/>
    <property type="match status" value="1"/>
</dbReference>
<reference evidence="7 8" key="1">
    <citation type="submission" date="2017-05" db="EMBL/GenBank/DDBJ databases">
        <authorList>
            <person name="Song R."/>
            <person name="Chenine A.L."/>
            <person name="Ruprecht R.M."/>
        </authorList>
    </citation>
    <scope>NUCLEOTIDE SEQUENCE [LARGE SCALE GENOMIC DNA]</scope>
    <source>
        <strain evidence="7 8">PSBB019</strain>
    </source>
</reference>
<comment type="pathway">
    <text evidence="1">Glycan metabolism; L-arabinan degradation.</text>
</comment>
<dbReference type="Pfam" id="PF20578">
    <property type="entry name" value="aBig_2"/>
    <property type="match status" value="2"/>
</dbReference>
<dbReference type="CDD" id="cd08983">
    <property type="entry name" value="GH43_Bt3655-like"/>
    <property type="match status" value="1"/>
</dbReference>
<feature type="domain" description="Atrophied bacterial Ig" evidence="6">
    <location>
        <begin position="362"/>
        <end position="432"/>
    </location>
</feature>
<dbReference type="InterPro" id="IPR006710">
    <property type="entry name" value="Glyco_hydro_43"/>
</dbReference>
<dbReference type="Gene3D" id="2.115.10.20">
    <property type="entry name" value="Glycosyl hydrolase domain, family 43"/>
    <property type="match status" value="1"/>
</dbReference>
<dbReference type="KEGG" id="cceu:CBR64_12875"/>
<proteinExistence type="inferred from homology"/>
<dbReference type="Gene3D" id="2.60.120.200">
    <property type="match status" value="1"/>
</dbReference>
<dbReference type="Pfam" id="PF04616">
    <property type="entry name" value="Glyco_hydro_43"/>
    <property type="match status" value="1"/>
</dbReference>
<accession>A0A1Y0HVK7</accession>
<dbReference type="Pfam" id="PF13385">
    <property type="entry name" value="Laminin_G_3"/>
    <property type="match status" value="1"/>
</dbReference>
<evidence type="ECO:0000259" key="6">
    <source>
        <dbReference type="Pfam" id="PF20578"/>
    </source>
</evidence>
<name>A0A1Y0HVK7_CELCE</name>
<evidence type="ECO:0000256" key="5">
    <source>
        <dbReference type="SAM" id="SignalP"/>
    </source>
</evidence>
<dbReference type="AlphaFoldDB" id="A0A1Y0HVK7"/>
<feature type="chain" id="PRO_5039654596" description="Atrophied bacterial Ig domain-containing protein" evidence="5">
    <location>
        <begin position="27"/>
        <end position="861"/>
    </location>
</feature>
<keyword evidence="4" id="KW-0326">Glycosidase</keyword>
<dbReference type="Gene3D" id="2.60.40.1080">
    <property type="match status" value="1"/>
</dbReference>
<organism evidence="7 8">
    <name type="scientific">Cellulosimicrobium cellulans</name>
    <name type="common">Arthrobacter luteus</name>
    <dbReference type="NCBI Taxonomy" id="1710"/>
    <lineage>
        <taxon>Bacteria</taxon>
        <taxon>Bacillati</taxon>
        <taxon>Actinomycetota</taxon>
        <taxon>Actinomycetes</taxon>
        <taxon>Micrococcales</taxon>
        <taxon>Promicromonosporaceae</taxon>
        <taxon>Cellulosimicrobium</taxon>
    </lineage>
</organism>
<evidence type="ECO:0000256" key="4">
    <source>
        <dbReference type="ARBA" id="ARBA00023295"/>
    </source>
</evidence>
<dbReference type="OrthoDB" id="9758923at2"/>
<evidence type="ECO:0000256" key="1">
    <source>
        <dbReference type="ARBA" id="ARBA00004834"/>
    </source>
</evidence>
<evidence type="ECO:0000313" key="8">
    <source>
        <dbReference type="Proteomes" id="UP000196228"/>
    </source>
</evidence>
<dbReference type="PANTHER" id="PTHR43301">
    <property type="entry name" value="ARABINAN ENDO-1,5-ALPHA-L-ARABINOSIDASE"/>
    <property type="match status" value="1"/>
</dbReference>
<dbReference type="InterPro" id="IPR023296">
    <property type="entry name" value="Glyco_hydro_beta-prop_sf"/>
</dbReference>
<dbReference type="Proteomes" id="UP000196228">
    <property type="component" value="Chromosome"/>
</dbReference>
<protein>
    <recommendedName>
        <fullName evidence="6">Atrophied bacterial Ig domain-containing protein</fullName>
    </recommendedName>
</protein>
<dbReference type="InterPro" id="IPR013320">
    <property type="entry name" value="ConA-like_dom_sf"/>
</dbReference>
<dbReference type="GO" id="GO:0005975">
    <property type="term" value="P:carbohydrate metabolic process"/>
    <property type="evidence" value="ECO:0007669"/>
    <property type="project" value="InterPro"/>
</dbReference>
<dbReference type="EMBL" id="CP021383">
    <property type="protein sequence ID" value="ARU52218.1"/>
    <property type="molecule type" value="Genomic_DNA"/>
</dbReference>
<evidence type="ECO:0000256" key="3">
    <source>
        <dbReference type="ARBA" id="ARBA00022801"/>
    </source>
</evidence>
<gene>
    <name evidence="7" type="ORF">CBR64_12875</name>
</gene>
<keyword evidence="3" id="KW-0378">Hydrolase</keyword>
<feature type="signal peptide" evidence="5">
    <location>
        <begin position="1"/>
        <end position="26"/>
    </location>
</feature>
<dbReference type="RefSeq" id="WP_087471224.1">
    <property type="nucleotide sequence ID" value="NZ_CP021383.1"/>
</dbReference>
<comment type="similarity">
    <text evidence="2">Belongs to the glycosyl hydrolase 43 family.</text>
</comment>
<sequence>MDLTHRARSALAAGLVGALAVSTAVAAVAAVAAPAAADVGGPTDDGLVAWYPLDAASTTGGTTANRAEGSAFGPATLVGGTATADGTTLDGTDDYVDLPDHLLAGLTDATVSLDVLVSQDQGTPYFVYGLGNTSGSNGNGYLFTTGNAYRTSIATGSWTTEQTVTKGANLQRGVWKTLTYTLTGTTATLYEDGVQVKQATNVTTDPGQIGGGQTTANYVGRSLYSGDRYLKGQVRDFRLYNRALSAAEAGELAARTSTAAADADLAALDLGDTSAVTADLVLPTTGAQGSLVTWTSSDPGVVSATGKVTRPAAGDDDATVTLTALVTRGAVARTATFDVTVLAHLAPADAVAWDASHAVVPHLDDVRGNLTLPVDGANGSALTWQSSDPATVSATGEVTRPAHGEPAAVVRLTVTATKEGATATHTYDATVRPLPAEADYEGYFFPYFEGESTADGESVYFSASNGNDPLDWVELNDGEPVLTSTLGEKGLRDPFIIRSPEGDRFFLLATDLRIYGGNNFGNAQERGSRALMIWESTDLVHWSEQRSVTVSSAYAGNTWAPEAFWDAQRGEYIVYWASALYPTTSTDGRQISTSYQRMMYATTRDFVTFSEPQVWIDEKRGNGLGMIDSSIVEHDGTYYRFTKDEAYMIPRLEKSTDLRSTDWDLVAEKIGYGQPNPWGGTLTAGEGPTVFKSNTEEKWYLFVDQPSYHGGQGYLPLESTDLDSGVWTSVDAHLPSSPRHGTVLPITAAEHAALLAAYGEQPPAPELDLAVEATSRCLAGKAYVAVRATNGEDVPVTVTLATPYGEKTVADVAPGKNAYQSFAARATTVPAGTVTVTGVATLDEKEVTTTREAQVDALDCA</sequence>
<dbReference type="PANTHER" id="PTHR43301:SF3">
    <property type="entry name" value="ARABINAN ENDO-1,5-ALPHA-L-ARABINOSIDASE A-RELATED"/>
    <property type="match status" value="1"/>
</dbReference>
<dbReference type="GO" id="GO:0004553">
    <property type="term" value="F:hydrolase activity, hydrolyzing O-glycosyl compounds"/>
    <property type="evidence" value="ECO:0007669"/>
    <property type="project" value="InterPro"/>
</dbReference>
<feature type="domain" description="Atrophied bacterial Ig" evidence="6">
    <location>
        <begin position="262"/>
        <end position="343"/>
    </location>
</feature>